<dbReference type="EMBL" id="CACTIH010003937">
    <property type="protein sequence ID" value="CAA2987614.1"/>
    <property type="molecule type" value="Genomic_DNA"/>
</dbReference>
<dbReference type="Proteomes" id="UP000594638">
    <property type="component" value="Unassembled WGS sequence"/>
</dbReference>
<comment type="caution">
    <text evidence="1">The sequence shown here is derived from an EMBL/GenBank/DDBJ whole genome shotgun (WGS) entry which is preliminary data.</text>
</comment>
<evidence type="ECO:0000313" key="2">
    <source>
        <dbReference type="Proteomes" id="UP000594638"/>
    </source>
</evidence>
<protein>
    <submittedName>
        <fullName evidence="1">Uncharacterized protein</fullName>
    </submittedName>
</protein>
<dbReference type="Gramene" id="OE9A014909T1">
    <property type="protein sequence ID" value="OE9A014909C1"/>
    <property type="gene ID" value="OE9A014909"/>
</dbReference>
<evidence type="ECO:0000313" key="1">
    <source>
        <dbReference type="EMBL" id="CAA2987614.1"/>
    </source>
</evidence>
<dbReference type="AlphaFoldDB" id="A0A8S0S4U6"/>
<proteinExistence type="predicted"/>
<reference evidence="1 2" key="1">
    <citation type="submission" date="2019-12" db="EMBL/GenBank/DDBJ databases">
        <authorList>
            <person name="Alioto T."/>
            <person name="Alioto T."/>
            <person name="Gomez Garrido J."/>
        </authorList>
    </citation>
    <scope>NUCLEOTIDE SEQUENCE [LARGE SCALE GENOMIC DNA]</scope>
</reference>
<organism evidence="1 2">
    <name type="scientific">Olea europaea subsp. europaea</name>
    <dbReference type="NCBI Taxonomy" id="158383"/>
    <lineage>
        <taxon>Eukaryota</taxon>
        <taxon>Viridiplantae</taxon>
        <taxon>Streptophyta</taxon>
        <taxon>Embryophyta</taxon>
        <taxon>Tracheophyta</taxon>
        <taxon>Spermatophyta</taxon>
        <taxon>Magnoliopsida</taxon>
        <taxon>eudicotyledons</taxon>
        <taxon>Gunneridae</taxon>
        <taxon>Pentapetalae</taxon>
        <taxon>asterids</taxon>
        <taxon>lamiids</taxon>
        <taxon>Lamiales</taxon>
        <taxon>Oleaceae</taxon>
        <taxon>Oleeae</taxon>
        <taxon>Olea</taxon>
    </lineage>
</organism>
<accession>A0A8S0S4U6</accession>
<sequence>MGGKDNHSEKRKDGEREKKVEMAFRIWEEIRLGLRGRVRSAVHHHATACMSLTSQRSVIAVDGHSCGSAATVVAVIVAVEHGRVVVVVWCICGVL</sequence>
<name>A0A8S0S4U6_OLEEU</name>
<gene>
    <name evidence="1" type="ORF">OLEA9_A014909</name>
</gene>
<keyword evidence="2" id="KW-1185">Reference proteome</keyword>